<evidence type="ECO:0000313" key="1">
    <source>
        <dbReference type="EMBL" id="KAK2561728.1"/>
    </source>
</evidence>
<gene>
    <name evidence="1" type="ORF">P5673_015101</name>
</gene>
<name>A0AAD9QI73_ACRCE</name>
<dbReference type="EMBL" id="JARQWQ010000031">
    <property type="protein sequence ID" value="KAK2561728.1"/>
    <property type="molecule type" value="Genomic_DNA"/>
</dbReference>
<accession>A0AAD9QI73</accession>
<dbReference type="AlphaFoldDB" id="A0AAD9QI73"/>
<evidence type="ECO:0000313" key="2">
    <source>
        <dbReference type="Proteomes" id="UP001249851"/>
    </source>
</evidence>
<reference evidence="1" key="2">
    <citation type="journal article" date="2023" name="Science">
        <title>Genomic signatures of disease resistance in endangered staghorn corals.</title>
        <authorList>
            <person name="Vollmer S.V."/>
            <person name="Selwyn J.D."/>
            <person name="Despard B.A."/>
            <person name="Roesel C.L."/>
        </authorList>
    </citation>
    <scope>NUCLEOTIDE SEQUENCE</scope>
    <source>
        <strain evidence="1">K2</strain>
    </source>
</reference>
<sequence>MQELDAANQCVVDSPQSFLVLLFGDDFNFDFASSSAYDQDGSEEVAVDAEITGNAEEDEVEVEVTINYPSGPRKVKLSKSDQKTATIVKYMALGLPKLALVALLKTSTGITEAKKLLFKEMEEELTGLTSTKEPSVLRQSRHDLLPSFKMADFVEELKAKAPLTTELLTTLCVSKAKKRKQKN</sequence>
<keyword evidence="2" id="KW-1185">Reference proteome</keyword>
<proteinExistence type="predicted"/>
<protein>
    <submittedName>
        <fullName evidence="1">Uncharacterized protein</fullName>
    </submittedName>
</protein>
<comment type="caution">
    <text evidence="1">The sequence shown here is derived from an EMBL/GenBank/DDBJ whole genome shotgun (WGS) entry which is preliminary data.</text>
</comment>
<dbReference type="Proteomes" id="UP001249851">
    <property type="component" value="Unassembled WGS sequence"/>
</dbReference>
<feature type="non-terminal residue" evidence="1">
    <location>
        <position position="183"/>
    </location>
</feature>
<reference evidence="1" key="1">
    <citation type="journal article" date="2023" name="G3 (Bethesda)">
        <title>Whole genome assembly and annotation of the endangered Caribbean coral Acropora cervicornis.</title>
        <authorList>
            <person name="Selwyn J.D."/>
            <person name="Vollmer S.V."/>
        </authorList>
    </citation>
    <scope>NUCLEOTIDE SEQUENCE</scope>
    <source>
        <strain evidence="1">K2</strain>
    </source>
</reference>
<organism evidence="1 2">
    <name type="scientific">Acropora cervicornis</name>
    <name type="common">Staghorn coral</name>
    <dbReference type="NCBI Taxonomy" id="6130"/>
    <lineage>
        <taxon>Eukaryota</taxon>
        <taxon>Metazoa</taxon>
        <taxon>Cnidaria</taxon>
        <taxon>Anthozoa</taxon>
        <taxon>Hexacorallia</taxon>
        <taxon>Scleractinia</taxon>
        <taxon>Astrocoeniina</taxon>
        <taxon>Acroporidae</taxon>
        <taxon>Acropora</taxon>
    </lineage>
</organism>